<keyword evidence="1" id="KW-0732">Signal</keyword>
<dbReference type="AlphaFoldDB" id="A0A5C5UW34"/>
<dbReference type="Pfam" id="PF12875">
    <property type="entry name" value="DUF3826"/>
    <property type="match status" value="1"/>
</dbReference>
<evidence type="ECO:0000313" key="3">
    <source>
        <dbReference type="Proteomes" id="UP000316714"/>
    </source>
</evidence>
<evidence type="ECO:0000256" key="1">
    <source>
        <dbReference type="SAM" id="SignalP"/>
    </source>
</evidence>
<reference evidence="2 3" key="1">
    <citation type="submission" date="2019-02" db="EMBL/GenBank/DDBJ databases">
        <title>Deep-cultivation of Planctomycetes and their phenomic and genomic characterization uncovers novel biology.</title>
        <authorList>
            <person name="Wiegand S."/>
            <person name="Jogler M."/>
            <person name="Boedeker C."/>
            <person name="Pinto D."/>
            <person name="Vollmers J."/>
            <person name="Rivas-Marin E."/>
            <person name="Kohn T."/>
            <person name="Peeters S.H."/>
            <person name="Heuer A."/>
            <person name="Rast P."/>
            <person name="Oberbeckmann S."/>
            <person name="Bunk B."/>
            <person name="Jeske O."/>
            <person name="Meyerdierks A."/>
            <person name="Storesund J.E."/>
            <person name="Kallscheuer N."/>
            <person name="Luecker S."/>
            <person name="Lage O.M."/>
            <person name="Pohl T."/>
            <person name="Merkel B.J."/>
            <person name="Hornburger P."/>
            <person name="Mueller R.-W."/>
            <person name="Bruemmer F."/>
            <person name="Labrenz M."/>
            <person name="Spormann A.M."/>
            <person name="Op Den Camp H."/>
            <person name="Overmann J."/>
            <person name="Amann R."/>
            <person name="Jetten M.S.M."/>
            <person name="Mascher T."/>
            <person name="Medema M.H."/>
            <person name="Devos D.P."/>
            <person name="Kaster A.-K."/>
            <person name="Ovreas L."/>
            <person name="Rohde M."/>
            <person name="Galperin M.Y."/>
            <person name="Jogler C."/>
        </authorList>
    </citation>
    <scope>NUCLEOTIDE SEQUENCE [LARGE SCALE GENOMIC DNA]</scope>
    <source>
        <strain evidence="2 3">KOR34</strain>
    </source>
</reference>
<proteinExistence type="predicted"/>
<comment type="caution">
    <text evidence="2">The sequence shown here is derived from an EMBL/GenBank/DDBJ whole genome shotgun (WGS) entry which is preliminary data.</text>
</comment>
<dbReference type="Proteomes" id="UP000316714">
    <property type="component" value="Unassembled WGS sequence"/>
</dbReference>
<evidence type="ECO:0008006" key="4">
    <source>
        <dbReference type="Google" id="ProtNLM"/>
    </source>
</evidence>
<dbReference type="EMBL" id="SIHJ01000006">
    <property type="protein sequence ID" value="TWT29767.1"/>
    <property type="molecule type" value="Genomic_DNA"/>
</dbReference>
<dbReference type="InterPro" id="IPR024284">
    <property type="entry name" value="DUF3826"/>
</dbReference>
<sequence precursor="true">MTARRRARRLLLSVMAAFSLAGGANAAQDLSPEEAEYRKVIRGRAEKIVEQLDLTDREQAERVIVLVADYYRGLRDNHDERDAQLSSADEDQRQSIRNESQLAVQKLHRQFVAAISAEVSPEQVGQVKDGLTYGVVDVTLGAYKELLPDLTDEELRYIRANLIEAREYAMDGGSSREKHGWFGKYKGRINNYLSAHGYDLKQAEHELADRKRRAAAANQAR</sequence>
<accession>A0A5C5UW34</accession>
<feature type="chain" id="PRO_5022906492" description="DUF3826 domain-containing protein" evidence="1">
    <location>
        <begin position="27"/>
        <end position="221"/>
    </location>
</feature>
<protein>
    <recommendedName>
        <fullName evidence="4">DUF3826 domain-containing protein</fullName>
    </recommendedName>
</protein>
<evidence type="ECO:0000313" key="2">
    <source>
        <dbReference type="EMBL" id="TWT29767.1"/>
    </source>
</evidence>
<organism evidence="2 3">
    <name type="scientific">Posidoniimonas corsicana</name>
    <dbReference type="NCBI Taxonomy" id="1938618"/>
    <lineage>
        <taxon>Bacteria</taxon>
        <taxon>Pseudomonadati</taxon>
        <taxon>Planctomycetota</taxon>
        <taxon>Planctomycetia</taxon>
        <taxon>Pirellulales</taxon>
        <taxon>Lacipirellulaceae</taxon>
        <taxon>Posidoniimonas</taxon>
    </lineage>
</organism>
<name>A0A5C5UW34_9BACT</name>
<dbReference type="OrthoDB" id="280047at2"/>
<keyword evidence="3" id="KW-1185">Reference proteome</keyword>
<gene>
    <name evidence="2" type="ORF">KOR34_50850</name>
</gene>
<feature type="signal peptide" evidence="1">
    <location>
        <begin position="1"/>
        <end position="26"/>
    </location>
</feature>